<comment type="caution">
    <text evidence="2">The sequence shown here is derived from an EMBL/GenBank/DDBJ whole genome shotgun (WGS) entry which is preliminary data.</text>
</comment>
<dbReference type="EMBL" id="BAABFO010000007">
    <property type="protein sequence ID" value="GAA4330390.1"/>
    <property type="molecule type" value="Genomic_DNA"/>
</dbReference>
<accession>A0ABP8GV31</accession>
<dbReference type="Proteomes" id="UP001501671">
    <property type="component" value="Unassembled WGS sequence"/>
</dbReference>
<evidence type="ECO:0000256" key="1">
    <source>
        <dbReference type="SAM" id="MobiDB-lite"/>
    </source>
</evidence>
<organism evidence="2 3">
    <name type="scientific">Pigmentiphaga soli</name>
    <dbReference type="NCBI Taxonomy" id="1007095"/>
    <lineage>
        <taxon>Bacteria</taxon>
        <taxon>Pseudomonadati</taxon>
        <taxon>Pseudomonadota</taxon>
        <taxon>Betaproteobacteria</taxon>
        <taxon>Burkholderiales</taxon>
        <taxon>Alcaligenaceae</taxon>
        <taxon>Pigmentiphaga</taxon>
    </lineage>
</organism>
<feature type="region of interest" description="Disordered" evidence="1">
    <location>
        <begin position="50"/>
        <end position="125"/>
    </location>
</feature>
<gene>
    <name evidence="2" type="ORF">GCM10023144_18040</name>
</gene>
<evidence type="ECO:0000313" key="2">
    <source>
        <dbReference type="EMBL" id="GAA4330390.1"/>
    </source>
</evidence>
<reference evidence="3" key="1">
    <citation type="journal article" date="2019" name="Int. J. Syst. Evol. Microbiol.">
        <title>The Global Catalogue of Microorganisms (GCM) 10K type strain sequencing project: providing services to taxonomists for standard genome sequencing and annotation.</title>
        <authorList>
            <consortium name="The Broad Institute Genomics Platform"/>
            <consortium name="The Broad Institute Genome Sequencing Center for Infectious Disease"/>
            <person name="Wu L."/>
            <person name="Ma J."/>
        </authorList>
    </citation>
    <scope>NUCLEOTIDE SEQUENCE [LARGE SCALE GENOMIC DNA]</scope>
    <source>
        <strain evidence="3">JCM 17666</strain>
    </source>
</reference>
<evidence type="ECO:0000313" key="3">
    <source>
        <dbReference type="Proteomes" id="UP001501671"/>
    </source>
</evidence>
<name>A0ABP8GV31_9BURK</name>
<keyword evidence="3" id="KW-1185">Reference proteome</keyword>
<proteinExistence type="predicted"/>
<feature type="compositionally biased region" description="Low complexity" evidence="1">
    <location>
        <begin position="50"/>
        <end position="64"/>
    </location>
</feature>
<protein>
    <submittedName>
        <fullName evidence="2">Uncharacterized protein</fullName>
    </submittedName>
</protein>
<sequence length="125" mass="12479">MPTPQAWGLRDEGTLFAGIAAMIFRPSVFSMALRPFVLPCLGVLAVSGRAPAGKAPAGRPAGGRSDAAQPPSAEPDADRTAQGTTEEGGLGGRAGVTAPGKATQGGPSAPAGHTPGLRIGRRGRR</sequence>